<dbReference type="SUPFAM" id="SSF81321">
    <property type="entry name" value="Family A G protein-coupled receptor-like"/>
    <property type="match status" value="1"/>
</dbReference>
<feature type="non-terminal residue" evidence="17">
    <location>
        <position position="309"/>
    </location>
</feature>
<feature type="transmembrane region" description="Helical" evidence="15">
    <location>
        <begin position="275"/>
        <end position="297"/>
    </location>
</feature>
<evidence type="ECO:0000256" key="1">
    <source>
        <dbReference type="ARBA" id="ARBA00004309"/>
    </source>
</evidence>
<dbReference type="InParanoid" id="A7RUT9"/>
<dbReference type="GO" id="GO:0007602">
    <property type="term" value="P:phototransduction"/>
    <property type="evidence" value="ECO:0000318"/>
    <property type="project" value="GO_Central"/>
</dbReference>
<feature type="domain" description="G-protein coupled receptors family 1 profile" evidence="16">
    <location>
        <begin position="27"/>
        <end position="295"/>
    </location>
</feature>
<sequence>TAVGFSHWLMILESVGLAIILVGSVILNSATCVIISRDSALRRKPTNLLVANLCVANMVLTVGVIPFSLISLISDRHGTFLGPACTTNGLFSVASCGAIVLTLCCISIDRYIAVCKPVRYRTIVTPRRALLMILITWIQAFLYGSLPVLGWSRYEYHPGTLHCSPAWTDGCSLYIFLSTTGFAIPLTVMAVTYTRIFLEIRKHSRKINILQMRAKFPAQEGGATTVRTERRAQSQLPREYKVARTGLILLLLFLFHWLPYLVVHSCSTRVDASEGVFHAVMWMVYLNGVVNPVTYALSNSSVKAKLKLL</sequence>
<keyword evidence="7" id="KW-0297">G-protein coupled receptor</keyword>
<evidence type="ECO:0000256" key="6">
    <source>
        <dbReference type="ARBA" id="ARBA00022989"/>
    </source>
</evidence>
<dbReference type="InterPro" id="IPR017452">
    <property type="entry name" value="GPCR_Rhodpsn_7TM"/>
</dbReference>
<feature type="transmembrane region" description="Helical" evidence="15">
    <location>
        <begin position="15"/>
        <end position="36"/>
    </location>
</feature>
<evidence type="ECO:0000256" key="4">
    <source>
        <dbReference type="ARBA" id="ARBA00022475"/>
    </source>
</evidence>
<keyword evidence="12" id="KW-0325">Glycoprotein</keyword>
<dbReference type="PhylomeDB" id="A7RUT9"/>
<dbReference type="GO" id="GO:0008020">
    <property type="term" value="F:G protein-coupled photoreceptor activity"/>
    <property type="evidence" value="ECO:0000318"/>
    <property type="project" value="GO_Central"/>
</dbReference>
<dbReference type="SMART" id="SM01381">
    <property type="entry name" value="7TM_GPCR_Srsx"/>
    <property type="match status" value="1"/>
</dbReference>
<feature type="transmembrane region" description="Helical" evidence="15">
    <location>
        <begin position="48"/>
        <end position="70"/>
    </location>
</feature>
<evidence type="ECO:0000256" key="9">
    <source>
        <dbReference type="ARBA" id="ARBA00023136"/>
    </source>
</evidence>
<evidence type="ECO:0000256" key="8">
    <source>
        <dbReference type="ARBA" id="ARBA00023069"/>
    </source>
</evidence>
<dbReference type="PROSITE" id="PS50262">
    <property type="entry name" value="G_PROTEIN_RECEP_F1_2"/>
    <property type="match status" value="1"/>
</dbReference>
<dbReference type="AlphaFoldDB" id="A7RUT9"/>
<keyword evidence="5 15" id="KW-0812">Transmembrane</keyword>
<keyword evidence="8" id="KW-0969">Cilium</keyword>
<dbReference type="HOGENOM" id="CLU_009579_3_3_1"/>
<dbReference type="STRING" id="45351.A7RUT9"/>
<keyword evidence="18" id="KW-1185">Reference proteome</keyword>
<evidence type="ECO:0000256" key="10">
    <source>
        <dbReference type="ARBA" id="ARBA00023157"/>
    </source>
</evidence>
<evidence type="ECO:0000313" key="17">
    <source>
        <dbReference type="EMBL" id="EDO44808.1"/>
    </source>
</evidence>
<evidence type="ECO:0000259" key="16">
    <source>
        <dbReference type="PROSITE" id="PS50262"/>
    </source>
</evidence>
<evidence type="ECO:0000256" key="14">
    <source>
        <dbReference type="ARBA" id="ARBA00023273"/>
    </source>
</evidence>
<evidence type="ECO:0000256" key="13">
    <source>
        <dbReference type="ARBA" id="ARBA00023224"/>
    </source>
</evidence>
<keyword evidence="14" id="KW-0966">Cell projection</keyword>
<feature type="transmembrane region" description="Helical" evidence="15">
    <location>
        <begin position="129"/>
        <end position="152"/>
    </location>
</feature>
<feature type="transmembrane region" description="Helical" evidence="15">
    <location>
        <begin position="172"/>
        <end position="198"/>
    </location>
</feature>
<name>A7RUT9_NEMVE</name>
<evidence type="ECO:0000256" key="11">
    <source>
        <dbReference type="ARBA" id="ARBA00023170"/>
    </source>
</evidence>
<evidence type="ECO:0000256" key="5">
    <source>
        <dbReference type="ARBA" id="ARBA00022692"/>
    </source>
</evidence>
<organism evidence="17 18">
    <name type="scientific">Nematostella vectensis</name>
    <name type="common">Starlet sea anemone</name>
    <dbReference type="NCBI Taxonomy" id="45351"/>
    <lineage>
        <taxon>Eukaryota</taxon>
        <taxon>Metazoa</taxon>
        <taxon>Cnidaria</taxon>
        <taxon>Anthozoa</taxon>
        <taxon>Hexacorallia</taxon>
        <taxon>Actiniaria</taxon>
        <taxon>Edwardsiidae</taxon>
        <taxon>Nematostella</taxon>
    </lineage>
</organism>
<proteinExistence type="predicted"/>
<evidence type="ECO:0000256" key="3">
    <source>
        <dbReference type="ARBA" id="ARBA00022473"/>
    </source>
</evidence>
<dbReference type="GO" id="GO:0071482">
    <property type="term" value="P:cellular response to light stimulus"/>
    <property type="evidence" value="ECO:0000318"/>
    <property type="project" value="GO_Central"/>
</dbReference>
<keyword evidence="4" id="KW-1003">Cell membrane</keyword>
<keyword evidence="9 15" id="KW-0472">Membrane</keyword>
<dbReference type="GO" id="GO:0005886">
    <property type="term" value="C:plasma membrane"/>
    <property type="evidence" value="ECO:0000318"/>
    <property type="project" value="GO_Central"/>
</dbReference>
<feature type="transmembrane region" description="Helical" evidence="15">
    <location>
        <begin position="242"/>
        <end position="263"/>
    </location>
</feature>
<dbReference type="FunFam" id="1.20.1070.10:FF:000743">
    <property type="entry name" value="Predicted protein"/>
    <property type="match status" value="1"/>
</dbReference>
<dbReference type="GO" id="GO:0007186">
    <property type="term" value="P:G protein-coupled receptor signaling pathway"/>
    <property type="evidence" value="ECO:0000318"/>
    <property type="project" value="GO_Central"/>
</dbReference>
<dbReference type="GO" id="GO:0060170">
    <property type="term" value="C:ciliary membrane"/>
    <property type="evidence" value="ECO:0007669"/>
    <property type="project" value="UniProtKB-SubCell"/>
</dbReference>
<dbReference type="EMBL" id="DS469541">
    <property type="protein sequence ID" value="EDO44808.1"/>
    <property type="molecule type" value="Genomic_DNA"/>
</dbReference>
<evidence type="ECO:0000256" key="15">
    <source>
        <dbReference type="SAM" id="Phobius"/>
    </source>
</evidence>
<evidence type="ECO:0000256" key="2">
    <source>
        <dbReference type="ARBA" id="ARBA00004651"/>
    </source>
</evidence>
<dbReference type="InterPro" id="IPR000276">
    <property type="entry name" value="GPCR_Rhodpsn"/>
</dbReference>
<evidence type="ECO:0000256" key="12">
    <source>
        <dbReference type="ARBA" id="ARBA00023180"/>
    </source>
</evidence>
<keyword evidence="6 15" id="KW-1133">Transmembrane helix</keyword>
<dbReference type="Gene3D" id="1.20.1070.10">
    <property type="entry name" value="Rhodopsin 7-helix transmembrane proteins"/>
    <property type="match status" value="1"/>
</dbReference>
<dbReference type="PANTHER" id="PTHR22752:SF10">
    <property type="entry name" value="G-PROTEIN COUPLED RECEPTOR 161"/>
    <property type="match status" value="1"/>
</dbReference>
<dbReference type="PRINTS" id="PR00237">
    <property type="entry name" value="GPCRRHODOPSN"/>
</dbReference>
<dbReference type="CDD" id="cd00637">
    <property type="entry name" value="7tm_classA_rhodopsin-like"/>
    <property type="match status" value="1"/>
</dbReference>
<keyword evidence="11" id="KW-0675">Receptor</keyword>
<dbReference type="FunCoup" id="A7RUT9">
    <property type="interactions" value="86"/>
</dbReference>
<comment type="subcellular location">
    <subcellularLocation>
        <location evidence="2">Cell membrane</location>
        <topology evidence="2">Multi-pass membrane protein</topology>
    </subcellularLocation>
    <subcellularLocation>
        <location evidence="1">Cell projection</location>
        <location evidence="1">Cilium membrane</location>
    </subcellularLocation>
</comment>
<dbReference type="eggNOG" id="KOG3656">
    <property type="taxonomic scope" value="Eukaryota"/>
</dbReference>
<keyword evidence="3" id="KW-0217">Developmental protein</keyword>
<dbReference type="Proteomes" id="UP000001593">
    <property type="component" value="Unassembled WGS sequence"/>
</dbReference>
<keyword evidence="13" id="KW-0807">Transducer</keyword>
<protein>
    <recommendedName>
        <fullName evidence="16">G-protein coupled receptors family 1 profile domain-containing protein</fullName>
    </recommendedName>
</protein>
<evidence type="ECO:0000256" key="7">
    <source>
        <dbReference type="ARBA" id="ARBA00023040"/>
    </source>
</evidence>
<keyword evidence="10" id="KW-1015">Disulfide bond</keyword>
<evidence type="ECO:0000313" key="18">
    <source>
        <dbReference type="Proteomes" id="UP000001593"/>
    </source>
</evidence>
<accession>A7RUT9</accession>
<feature type="non-terminal residue" evidence="17">
    <location>
        <position position="1"/>
    </location>
</feature>
<feature type="transmembrane region" description="Helical" evidence="15">
    <location>
        <begin position="90"/>
        <end position="108"/>
    </location>
</feature>
<dbReference type="OMA" id="WLMILES"/>
<dbReference type="PANTHER" id="PTHR22752">
    <property type="entry name" value="G PROTEIN-COUPLED RECEPTOR"/>
    <property type="match status" value="1"/>
</dbReference>
<dbReference type="Pfam" id="PF00001">
    <property type="entry name" value="7tm_1"/>
    <property type="match status" value="1"/>
</dbReference>
<reference evidence="17 18" key="1">
    <citation type="journal article" date="2007" name="Science">
        <title>Sea anemone genome reveals ancestral eumetazoan gene repertoire and genomic organization.</title>
        <authorList>
            <person name="Putnam N.H."/>
            <person name="Srivastava M."/>
            <person name="Hellsten U."/>
            <person name="Dirks B."/>
            <person name="Chapman J."/>
            <person name="Salamov A."/>
            <person name="Terry A."/>
            <person name="Shapiro H."/>
            <person name="Lindquist E."/>
            <person name="Kapitonov V.V."/>
            <person name="Jurka J."/>
            <person name="Genikhovich G."/>
            <person name="Grigoriev I.V."/>
            <person name="Lucas S.M."/>
            <person name="Steele R.E."/>
            <person name="Finnerty J.R."/>
            <person name="Technau U."/>
            <person name="Martindale M.Q."/>
            <person name="Rokhsar D.S."/>
        </authorList>
    </citation>
    <scope>NUCLEOTIDE SEQUENCE [LARGE SCALE GENOMIC DNA]</scope>
    <source>
        <strain evidence="18">CH2 X CH6</strain>
    </source>
</reference>
<gene>
    <name evidence="17" type="ORF">NEMVEDRAFT_v1g52223</name>
</gene>